<evidence type="ECO:0000256" key="1">
    <source>
        <dbReference type="SAM" id="MobiDB-lite"/>
    </source>
</evidence>
<evidence type="ECO:0000313" key="3">
    <source>
        <dbReference type="Proteomes" id="UP000014629"/>
    </source>
</evidence>
<keyword evidence="3" id="KW-1185">Reference proteome</keyword>
<sequence>MTETFAFACGDCGHVWEASFQVMFFTDPVGQNTQEYVDEAGKALRSPLADAVCPRCGGRKVHVMAPEFADRARAAEHADRPERHHLRLPHRHHDAPRGEPGDPPPS</sequence>
<dbReference type="Proteomes" id="UP000014629">
    <property type="component" value="Unassembled WGS sequence"/>
</dbReference>
<dbReference type="AlphaFoldDB" id="S3ZPL9"/>
<name>S3ZPL9_9ACTN</name>
<comment type="caution">
    <text evidence="2">The sequence shown here is derived from an EMBL/GenBank/DDBJ whole genome shotgun (WGS) entry which is preliminary data.</text>
</comment>
<feature type="region of interest" description="Disordered" evidence="1">
    <location>
        <begin position="72"/>
        <end position="106"/>
    </location>
</feature>
<reference evidence="2 3" key="1">
    <citation type="submission" date="2013-02" db="EMBL/GenBank/DDBJ databases">
        <title>Draft Genome Sequence of Streptomyces aurantiacus, Which Produces Setomimycin.</title>
        <authorList>
            <person name="Gruening B.A."/>
            <person name="Praeg A."/>
            <person name="Erxleben A."/>
            <person name="Guenther S."/>
            <person name="Mueller M."/>
        </authorList>
    </citation>
    <scope>NUCLEOTIDE SEQUENCE [LARGE SCALE GENOMIC DNA]</scope>
    <source>
        <strain evidence="2 3">JA 4570</strain>
    </source>
</reference>
<proteinExistence type="predicted"/>
<dbReference type="EMBL" id="AOPZ01000067">
    <property type="protein sequence ID" value="EPH45118.1"/>
    <property type="molecule type" value="Genomic_DNA"/>
</dbReference>
<feature type="compositionally biased region" description="Basic residues" evidence="1">
    <location>
        <begin position="83"/>
        <end position="94"/>
    </location>
</feature>
<dbReference type="PATRIC" id="fig|1286094.4.peg.1724"/>
<gene>
    <name evidence="2" type="ORF">STRAU_1746</name>
</gene>
<protein>
    <submittedName>
        <fullName evidence="2">Uncharacterized protein</fullName>
    </submittedName>
</protein>
<accession>S3ZPL9</accession>
<feature type="compositionally biased region" description="Basic and acidic residues" evidence="1">
    <location>
        <begin position="72"/>
        <end position="82"/>
    </location>
</feature>
<organism evidence="2 3">
    <name type="scientific">Streptomyces aurantiacus JA 4570</name>
    <dbReference type="NCBI Taxonomy" id="1286094"/>
    <lineage>
        <taxon>Bacteria</taxon>
        <taxon>Bacillati</taxon>
        <taxon>Actinomycetota</taxon>
        <taxon>Actinomycetes</taxon>
        <taxon>Kitasatosporales</taxon>
        <taxon>Streptomycetaceae</taxon>
        <taxon>Streptomyces</taxon>
        <taxon>Streptomyces aurantiacus group</taxon>
    </lineage>
</organism>
<evidence type="ECO:0000313" key="2">
    <source>
        <dbReference type="EMBL" id="EPH45118.1"/>
    </source>
</evidence>